<gene>
    <name evidence="6" type="ORF">ABB05_15700</name>
</gene>
<accession>A0A177ZKL3</accession>
<organism evidence="6 7">
    <name type="scientific">Lederbergia galactosidilytica</name>
    <dbReference type="NCBI Taxonomy" id="217031"/>
    <lineage>
        <taxon>Bacteria</taxon>
        <taxon>Bacillati</taxon>
        <taxon>Bacillota</taxon>
        <taxon>Bacilli</taxon>
        <taxon>Bacillales</taxon>
        <taxon>Bacillaceae</taxon>
        <taxon>Lederbergia</taxon>
    </lineage>
</organism>
<dbReference type="SUPFAM" id="SSF52540">
    <property type="entry name" value="P-loop containing nucleoside triphosphate hydrolases"/>
    <property type="match status" value="1"/>
</dbReference>
<evidence type="ECO:0000256" key="3">
    <source>
        <dbReference type="ARBA" id="ARBA00022741"/>
    </source>
</evidence>
<evidence type="ECO:0000256" key="1">
    <source>
        <dbReference type="ARBA" id="ARBA00005417"/>
    </source>
</evidence>
<dbReference type="InterPro" id="IPR003593">
    <property type="entry name" value="AAA+_ATPase"/>
</dbReference>
<evidence type="ECO:0000313" key="7">
    <source>
        <dbReference type="Proteomes" id="UP000077881"/>
    </source>
</evidence>
<evidence type="ECO:0000256" key="2">
    <source>
        <dbReference type="ARBA" id="ARBA00022448"/>
    </source>
</evidence>
<comment type="similarity">
    <text evidence="1">Belongs to the ABC transporter superfamily.</text>
</comment>
<dbReference type="PATRIC" id="fig|217031.6.peg.3386"/>
<dbReference type="Gene3D" id="3.40.50.300">
    <property type="entry name" value="P-loop containing nucleotide triphosphate hydrolases"/>
    <property type="match status" value="1"/>
</dbReference>
<proteinExistence type="inferred from homology"/>
<dbReference type="InterPro" id="IPR050319">
    <property type="entry name" value="ABC_transp_ATP-bind"/>
</dbReference>
<keyword evidence="3" id="KW-0547">Nucleotide-binding</keyword>
<dbReference type="CDD" id="cd03257">
    <property type="entry name" value="ABC_NikE_OppD_transporters"/>
    <property type="match status" value="1"/>
</dbReference>
<comment type="caution">
    <text evidence="6">The sequence shown here is derived from an EMBL/GenBank/DDBJ whole genome shotgun (WGS) entry which is preliminary data.</text>
</comment>
<reference evidence="6 7" key="1">
    <citation type="submission" date="2015-05" db="EMBL/GenBank/DDBJ databases">
        <title>Comparison of genome.</title>
        <authorList>
            <person name="Zheng Z."/>
            <person name="Sun M."/>
        </authorList>
    </citation>
    <scope>NUCLEOTIDE SEQUENCE [LARGE SCALE GENOMIC DNA]</scope>
    <source>
        <strain evidence="6 7">G25-74</strain>
    </source>
</reference>
<dbReference type="AlphaFoldDB" id="A0A177ZKL3"/>
<evidence type="ECO:0000256" key="4">
    <source>
        <dbReference type="ARBA" id="ARBA00022840"/>
    </source>
</evidence>
<dbReference type="InterPro" id="IPR017871">
    <property type="entry name" value="ABC_transporter-like_CS"/>
</dbReference>
<dbReference type="STRING" id="217031.ABB05_15700"/>
<dbReference type="InterPro" id="IPR027417">
    <property type="entry name" value="P-loop_NTPase"/>
</dbReference>
<dbReference type="Pfam" id="PF00005">
    <property type="entry name" value="ABC_tran"/>
    <property type="match status" value="1"/>
</dbReference>
<dbReference type="PROSITE" id="PS00211">
    <property type="entry name" value="ABC_TRANSPORTER_1"/>
    <property type="match status" value="1"/>
</dbReference>
<dbReference type="Proteomes" id="UP000077881">
    <property type="component" value="Unassembled WGS sequence"/>
</dbReference>
<dbReference type="InterPro" id="IPR003439">
    <property type="entry name" value="ABC_transporter-like_ATP-bd"/>
</dbReference>
<evidence type="ECO:0000313" key="6">
    <source>
        <dbReference type="EMBL" id="OAK68517.1"/>
    </source>
</evidence>
<dbReference type="OrthoDB" id="9802264at2"/>
<keyword evidence="7" id="KW-1185">Reference proteome</keyword>
<feature type="domain" description="ABC transporter" evidence="5">
    <location>
        <begin position="2"/>
        <end position="242"/>
    </location>
</feature>
<dbReference type="PANTHER" id="PTHR43776:SF7">
    <property type="entry name" value="D,D-DIPEPTIDE TRANSPORT ATP-BINDING PROTEIN DDPF-RELATED"/>
    <property type="match status" value="1"/>
</dbReference>
<dbReference type="GO" id="GO:0055085">
    <property type="term" value="P:transmembrane transport"/>
    <property type="evidence" value="ECO:0007669"/>
    <property type="project" value="UniProtKB-ARBA"/>
</dbReference>
<dbReference type="PROSITE" id="PS50893">
    <property type="entry name" value="ABC_TRANSPORTER_2"/>
    <property type="match status" value="1"/>
</dbReference>
<sequence>MLEVKEVSKSYMKKWRGKSGKDVLSGITFTLERGDCVGLVGESGSGKSTLSRLLVGLEKVEKGSIQIEGEKVANWIRKNKGKIGIVFQDYTSSANPRFRVKEIIGEFLQAFGGNKALDEKIAQLLETVELPLSVAERYPHELSGGQLQRVCIARAISTKPQILVLDEAVSSLDVSIQAQILELLNNLKKTMNMTILFISHDIQVVTHLCDKIMFLHKGKIVENIATTKLKNVQHPYAKTLLGTVPQ</sequence>
<dbReference type="GO" id="GO:0005524">
    <property type="term" value="F:ATP binding"/>
    <property type="evidence" value="ECO:0007669"/>
    <property type="project" value="UniProtKB-KW"/>
</dbReference>
<dbReference type="GO" id="GO:0016887">
    <property type="term" value="F:ATP hydrolysis activity"/>
    <property type="evidence" value="ECO:0007669"/>
    <property type="project" value="InterPro"/>
</dbReference>
<keyword evidence="2" id="KW-0813">Transport</keyword>
<dbReference type="PANTHER" id="PTHR43776">
    <property type="entry name" value="TRANSPORT ATP-BINDING PROTEIN"/>
    <property type="match status" value="1"/>
</dbReference>
<dbReference type="EMBL" id="LDJR01000056">
    <property type="protein sequence ID" value="OAK68517.1"/>
    <property type="molecule type" value="Genomic_DNA"/>
</dbReference>
<keyword evidence="4 6" id="KW-0067">ATP-binding</keyword>
<dbReference type="SMART" id="SM00382">
    <property type="entry name" value="AAA"/>
    <property type="match status" value="1"/>
</dbReference>
<protein>
    <submittedName>
        <fullName evidence="6">Peptide ABC transporter ATP-binding protein</fullName>
    </submittedName>
</protein>
<evidence type="ECO:0000259" key="5">
    <source>
        <dbReference type="PROSITE" id="PS50893"/>
    </source>
</evidence>
<name>A0A177ZKL3_9BACI</name>